<keyword evidence="3" id="KW-0808">Transferase</keyword>
<dbReference type="Proteomes" id="UP000092596">
    <property type="component" value="Chromosome"/>
</dbReference>
<dbReference type="EMBL" id="CP012117">
    <property type="protein sequence ID" value="ANP27246.1"/>
    <property type="molecule type" value="Genomic_DNA"/>
</dbReference>
<dbReference type="STRING" id="1630135.DAD186_06960"/>
<feature type="domain" description="Polyphosphate kinase-2-related" evidence="2">
    <location>
        <begin position="84"/>
        <end position="311"/>
    </location>
</feature>
<dbReference type="Pfam" id="PF03976">
    <property type="entry name" value="PPK2"/>
    <property type="match status" value="1"/>
</dbReference>
<dbReference type="PANTHER" id="PTHR34383">
    <property type="entry name" value="POLYPHOSPHATE:AMP PHOSPHOTRANSFERASE-RELATED"/>
    <property type="match status" value="1"/>
</dbReference>
<dbReference type="SUPFAM" id="SSF52540">
    <property type="entry name" value="P-loop containing nucleoside triphosphate hydrolases"/>
    <property type="match status" value="1"/>
</dbReference>
<name>A0A1B0ZH31_9MICO</name>
<dbReference type="AlphaFoldDB" id="A0A1B0ZH31"/>
<dbReference type="InterPro" id="IPR022488">
    <property type="entry name" value="PPK2-related"/>
</dbReference>
<dbReference type="InterPro" id="IPR022300">
    <property type="entry name" value="PPK2-rel_1"/>
</dbReference>
<dbReference type="InterPro" id="IPR027417">
    <property type="entry name" value="P-loop_NTPase"/>
</dbReference>
<dbReference type="PANTHER" id="PTHR34383:SF3">
    <property type="entry name" value="POLYPHOSPHATE:AMP PHOSPHOTRANSFERASE"/>
    <property type="match status" value="1"/>
</dbReference>
<dbReference type="GO" id="GO:0016776">
    <property type="term" value="F:phosphotransferase activity, phosphate group as acceptor"/>
    <property type="evidence" value="ECO:0007669"/>
    <property type="project" value="InterPro"/>
</dbReference>
<dbReference type="Gene3D" id="3.40.50.300">
    <property type="entry name" value="P-loop containing nucleotide triphosphate hydrolases"/>
    <property type="match status" value="1"/>
</dbReference>
<evidence type="ECO:0000259" key="2">
    <source>
        <dbReference type="Pfam" id="PF03976"/>
    </source>
</evidence>
<dbReference type="RefSeq" id="WP_065247490.1">
    <property type="nucleotide sequence ID" value="NZ_CP012117.1"/>
</dbReference>
<dbReference type="PATRIC" id="fig|1630135.4.peg.699"/>
<dbReference type="GO" id="GO:0006797">
    <property type="term" value="P:polyphosphate metabolic process"/>
    <property type="evidence" value="ECO:0007669"/>
    <property type="project" value="InterPro"/>
</dbReference>
<feature type="compositionally biased region" description="Basic residues" evidence="1">
    <location>
        <begin position="1"/>
        <end position="12"/>
    </location>
</feature>
<accession>A0A1B0ZH31</accession>
<proteinExistence type="predicted"/>
<protein>
    <submittedName>
        <fullName evidence="3">PPK2 family polyphosphate:nucleotide phosphotransferase</fullName>
    </submittedName>
</protein>
<feature type="region of interest" description="Disordered" evidence="1">
    <location>
        <begin position="1"/>
        <end position="24"/>
    </location>
</feature>
<organism evidence="3 4">
    <name type="scientific">Dermabacter vaginalis</name>
    <dbReference type="NCBI Taxonomy" id="1630135"/>
    <lineage>
        <taxon>Bacteria</taxon>
        <taxon>Bacillati</taxon>
        <taxon>Actinomycetota</taxon>
        <taxon>Actinomycetes</taxon>
        <taxon>Micrococcales</taxon>
        <taxon>Dermabacteraceae</taxon>
        <taxon>Dermabacter</taxon>
    </lineage>
</organism>
<gene>
    <name evidence="3" type="ORF">DAD186_06960</name>
</gene>
<sequence>MAKKNKKSKKSTKSAQAPVREQREQIVLDQAKKHLKVSDAALDIVEDGTYVDARPRGHELPLDLEGFTSVRDLSTKARLDFDGDKQDGKAILAARTAYLSELQERLWAEHRGQDNGRRVLLVIQGMDTAGKGGIVRHVVGAVDPQGVRIKGFKAPTATEKNRHFLWRIRRALPEPGFIGVFDRSHYEDVLIHRVHGWADDKTLAKRYSDINRFEKQLVEERGYEVVKVMLHISKEEQWERLFERLEREDKHWKFKMGDLDEREHWDAYMDAYDAAIRETHTPWAPWHVVPADRKWYARLAVQQLLTDALERIAPAYPKADFDVKKAIERMKSEKA</sequence>
<evidence type="ECO:0000313" key="3">
    <source>
        <dbReference type="EMBL" id="ANP27246.1"/>
    </source>
</evidence>
<reference evidence="3 4" key="1">
    <citation type="submission" date="2015-06" db="EMBL/GenBank/DDBJ databases">
        <title>Investigation of pathophysiology for high-risk pregnancy and development of treatment modality based on it.</title>
        <authorList>
            <person name="Kim B.-C."/>
            <person name="Lim S."/>
        </authorList>
    </citation>
    <scope>NUCLEOTIDE SEQUENCE [LARGE SCALE GENOMIC DNA]</scope>
    <source>
        <strain evidence="3 4">AD1-86</strain>
    </source>
</reference>
<dbReference type="NCBIfam" id="TIGR03709">
    <property type="entry name" value="PPK2_rel_1"/>
    <property type="match status" value="1"/>
</dbReference>
<evidence type="ECO:0000313" key="4">
    <source>
        <dbReference type="Proteomes" id="UP000092596"/>
    </source>
</evidence>
<evidence type="ECO:0000256" key="1">
    <source>
        <dbReference type="SAM" id="MobiDB-lite"/>
    </source>
</evidence>
<dbReference type="KEGG" id="dva:DAD186_06960"/>